<comment type="similarity">
    <text evidence="1">Belongs to the bacterial ribosomal protein bL35 family.</text>
</comment>
<keyword evidence="2" id="KW-0689">Ribosomal protein</keyword>
<evidence type="ECO:0000256" key="3">
    <source>
        <dbReference type="ARBA" id="ARBA00023274"/>
    </source>
</evidence>
<dbReference type="InterPro" id="IPR021137">
    <property type="entry name" value="Ribosomal_bL35-like"/>
</dbReference>
<dbReference type="GO" id="GO:1990904">
    <property type="term" value="C:ribonucleoprotein complex"/>
    <property type="evidence" value="ECO:0007669"/>
    <property type="project" value="UniProtKB-KW"/>
</dbReference>
<name>A0A7S1Y349_9STRA</name>
<dbReference type="AlphaFoldDB" id="A0A7S1Y349"/>
<dbReference type="InterPro" id="IPR037229">
    <property type="entry name" value="Ribosomal_bL35_sf"/>
</dbReference>
<evidence type="ECO:0000256" key="4">
    <source>
        <dbReference type="SAM" id="MobiDB-lite"/>
    </source>
</evidence>
<dbReference type="GO" id="GO:0006412">
    <property type="term" value="P:translation"/>
    <property type="evidence" value="ECO:0007669"/>
    <property type="project" value="InterPro"/>
</dbReference>
<sequence>MSNRGVGTRKTKKSVYHRFRLRGSGSIKRWREGHNHNTGKLRPHVKGRRAKSVTLPSSKIEKKIRILMNAPPQKQRWKKNPHILVKAGKDVQYFRNRIKELHNRQGTAQVVAAATAASSYKRLVSEVEKDSLISVS</sequence>
<reference evidence="5" key="1">
    <citation type="submission" date="2021-01" db="EMBL/GenBank/DDBJ databases">
        <authorList>
            <person name="Corre E."/>
            <person name="Pelletier E."/>
            <person name="Niang G."/>
            <person name="Scheremetjew M."/>
            <person name="Finn R."/>
            <person name="Kale V."/>
            <person name="Holt S."/>
            <person name="Cochrane G."/>
            <person name="Meng A."/>
            <person name="Brown T."/>
            <person name="Cohen L."/>
        </authorList>
    </citation>
    <scope>NUCLEOTIDE SEQUENCE</scope>
    <source>
        <strain evidence="5">CCMP 410</strain>
    </source>
</reference>
<evidence type="ECO:0000313" key="5">
    <source>
        <dbReference type="EMBL" id="CAD9277104.1"/>
    </source>
</evidence>
<organism evidence="5">
    <name type="scientific">Grammatophora oceanica</name>
    <dbReference type="NCBI Taxonomy" id="210454"/>
    <lineage>
        <taxon>Eukaryota</taxon>
        <taxon>Sar</taxon>
        <taxon>Stramenopiles</taxon>
        <taxon>Ochrophyta</taxon>
        <taxon>Bacillariophyta</taxon>
        <taxon>Fragilariophyceae</taxon>
        <taxon>Fragilariophycidae</taxon>
        <taxon>Rhabdonematales</taxon>
        <taxon>Grammatophoraceae</taxon>
        <taxon>Grammatophora</taxon>
    </lineage>
</organism>
<dbReference type="Gene3D" id="4.10.410.60">
    <property type="match status" value="1"/>
</dbReference>
<keyword evidence="3" id="KW-0687">Ribonucleoprotein</keyword>
<feature type="region of interest" description="Disordered" evidence="4">
    <location>
        <begin position="29"/>
        <end position="53"/>
    </location>
</feature>
<dbReference type="GO" id="GO:0003735">
    <property type="term" value="F:structural constituent of ribosome"/>
    <property type="evidence" value="ECO:0007669"/>
    <property type="project" value="InterPro"/>
</dbReference>
<protein>
    <recommendedName>
        <fullName evidence="6">50S ribosomal protein L35</fullName>
    </recommendedName>
</protein>
<dbReference type="Pfam" id="PF01632">
    <property type="entry name" value="Ribosomal_L35p"/>
    <property type="match status" value="1"/>
</dbReference>
<feature type="compositionally biased region" description="Basic residues" evidence="4">
    <location>
        <begin position="37"/>
        <end position="51"/>
    </location>
</feature>
<evidence type="ECO:0008006" key="6">
    <source>
        <dbReference type="Google" id="ProtNLM"/>
    </source>
</evidence>
<proteinExistence type="inferred from homology"/>
<evidence type="ECO:0000256" key="2">
    <source>
        <dbReference type="ARBA" id="ARBA00022980"/>
    </source>
</evidence>
<gene>
    <name evidence="5" type="ORF">GOCE00092_LOCUS6013</name>
</gene>
<evidence type="ECO:0000256" key="1">
    <source>
        <dbReference type="ARBA" id="ARBA00006598"/>
    </source>
</evidence>
<dbReference type="SUPFAM" id="SSF143034">
    <property type="entry name" value="L35p-like"/>
    <property type="match status" value="1"/>
</dbReference>
<dbReference type="GO" id="GO:0005840">
    <property type="term" value="C:ribosome"/>
    <property type="evidence" value="ECO:0007669"/>
    <property type="project" value="UniProtKB-KW"/>
</dbReference>
<dbReference type="EMBL" id="HBGK01011579">
    <property type="protein sequence ID" value="CAD9277104.1"/>
    <property type="molecule type" value="Transcribed_RNA"/>
</dbReference>
<accession>A0A7S1Y349</accession>